<evidence type="ECO:0000313" key="3">
    <source>
        <dbReference type="Proteomes" id="UP001552299"/>
    </source>
</evidence>
<accession>A0ABD0VD78</accession>
<comment type="caution">
    <text evidence="2">The sequence shown here is derived from an EMBL/GenBank/DDBJ whole genome shotgun (WGS) entry which is preliminary data.</text>
</comment>
<gene>
    <name evidence="2" type="ORF">M5K25_006585</name>
</gene>
<protein>
    <submittedName>
        <fullName evidence="2">Uncharacterized protein</fullName>
    </submittedName>
</protein>
<name>A0ABD0VD78_DENTH</name>
<evidence type="ECO:0000313" key="2">
    <source>
        <dbReference type="EMBL" id="KAL0922591.1"/>
    </source>
</evidence>
<sequence length="124" mass="13916">MYGSMDLCVYIDPVHGLTKMRKSSICLCHSMSLFLFAYGIATAFGFSRQDSLLSRFLDRFYKAVQNFPLSTLLSRTPEIGKTAVPKFFCASTCCPATRKTVECYPEIHEDSVNVPPLKLSKLES</sequence>
<proteinExistence type="predicted"/>
<feature type="transmembrane region" description="Helical" evidence="1">
    <location>
        <begin position="25"/>
        <end position="46"/>
    </location>
</feature>
<keyword evidence="1" id="KW-1133">Transmembrane helix</keyword>
<keyword evidence="1" id="KW-0472">Membrane</keyword>
<dbReference type="AlphaFoldDB" id="A0ABD0VD78"/>
<evidence type="ECO:0000256" key="1">
    <source>
        <dbReference type="SAM" id="Phobius"/>
    </source>
</evidence>
<dbReference type="Proteomes" id="UP001552299">
    <property type="component" value="Unassembled WGS sequence"/>
</dbReference>
<organism evidence="2 3">
    <name type="scientific">Dendrobium thyrsiflorum</name>
    <name type="common">Pinecone-like raceme dendrobium</name>
    <name type="synonym">Orchid</name>
    <dbReference type="NCBI Taxonomy" id="117978"/>
    <lineage>
        <taxon>Eukaryota</taxon>
        <taxon>Viridiplantae</taxon>
        <taxon>Streptophyta</taxon>
        <taxon>Embryophyta</taxon>
        <taxon>Tracheophyta</taxon>
        <taxon>Spermatophyta</taxon>
        <taxon>Magnoliopsida</taxon>
        <taxon>Liliopsida</taxon>
        <taxon>Asparagales</taxon>
        <taxon>Orchidaceae</taxon>
        <taxon>Epidendroideae</taxon>
        <taxon>Malaxideae</taxon>
        <taxon>Dendrobiinae</taxon>
        <taxon>Dendrobium</taxon>
    </lineage>
</organism>
<reference evidence="2 3" key="1">
    <citation type="journal article" date="2024" name="Plant Biotechnol. J.">
        <title>Dendrobium thyrsiflorum genome and its molecular insights into genes involved in important horticultural traits.</title>
        <authorList>
            <person name="Chen B."/>
            <person name="Wang J.Y."/>
            <person name="Zheng P.J."/>
            <person name="Li K.L."/>
            <person name="Liang Y.M."/>
            <person name="Chen X.F."/>
            <person name="Zhang C."/>
            <person name="Zhao X."/>
            <person name="He X."/>
            <person name="Zhang G.Q."/>
            <person name="Liu Z.J."/>
            <person name="Xu Q."/>
        </authorList>
    </citation>
    <scope>NUCLEOTIDE SEQUENCE [LARGE SCALE GENOMIC DNA]</scope>
    <source>
        <strain evidence="2">GZMU011</strain>
    </source>
</reference>
<keyword evidence="3" id="KW-1185">Reference proteome</keyword>
<dbReference type="EMBL" id="JANQDX010000006">
    <property type="protein sequence ID" value="KAL0922591.1"/>
    <property type="molecule type" value="Genomic_DNA"/>
</dbReference>
<keyword evidence="1" id="KW-0812">Transmembrane</keyword>